<dbReference type="PANTHER" id="PTHR43205:SF7">
    <property type="entry name" value="PROSTAGLANDIN REDUCTASE 1"/>
    <property type="match status" value="1"/>
</dbReference>
<keyword evidence="5" id="KW-1185">Reference proteome</keyword>
<dbReference type="GO" id="GO:0016628">
    <property type="term" value="F:oxidoreductase activity, acting on the CH-CH group of donors, NAD or NADP as acceptor"/>
    <property type="evidence" value="ECO:0007669"/>
    <property type="project" value="InterPro"/>
</dbReference>
<evidence type="ECO:0000313" key="5">
    <source>
        <dbReference type="Proteomes" id="UP000244913"/>
    </source>
</evidence>
<proteinExistence type="predicted"/>
<dbReference type="InterPro" id="IPR041694">
    <property type="entry name" value="ADH_N_2"/>
</dbReference>
<dbReference type="InterPro" id="IPR045010">
    <property type="entry name" value="MDR_fam"/>
</dbReference>
<dbReference type="PANTHER" id="PTHR43205">
    <property type="entry name" value="PROSTAGLANDIN REDUCTASE"/>
    <property type="match status" value="1"/>
</dbReference>
<gene>
    <name evidence="4" type="ORF">DDF65_10075</name>
</gene>
<dbReference type="Gene3D" id="3.40.50.720">
    <property type="entry name" value="NAD(P)-binding Rossmann-like Domain"/>
    <property type="match status" value="1"/>
</dbReference>
<dbReference type="AlphaFoldDB" id="A0A2T9JHQ9"/>
<dbReference type="Pfam" id="PF16884">
    <property type="entry name" value="ADH_N_2"/>
    <property type="match status" value="1"/>
</dbReference>
<dbReference type="Gene3D" id="3.90.180.10">
    <property type="entry name" value="Medium-chain alcohol dehydrogenases, catalytic domain"/>
    <property type="match status" value="1"/>
</dbReference>
<evidence type="ECO:0000313" key="4">
    <source>
        <dbReference type="EMBL" id="PVM83218.1"/>
    </source>
</evidence>
<feature type="domain" description="Oxidoreductase N-terminal" evidence="3">
    <location>
        <begin position="7"/>
        <end position="113"/>
    </location>
</feature>
<dbReference type="CDD" id="cd05288">
    <property type="entry name" value="PGDH"/>
    <property type="match status" value="1"/>
</dbReference>
<dbReference type="RefSeq" id="WP_116566864.1">
    <property type="nucleotide sequence ID" value="NZ_QDKP01000033.1"/>
</dbReference>
<feature type="domain" description="Alcohol dehydrogenase-like C-terminal" evidence="2">
    <location>
        <begin position="158"/>
        <end position="287"/>
    </location>
</feature>
<sequence length="333" mass="34898">MTKTLEVVLKRVIEDVPVAADFEVVERAAPTTAPAGQLLVRVLYLSLDPYLGSRLRGRHMGEPRPAPGETLPGSAVAEVIASGHPDFAPGDHVIGEAGWAQVGLMDAKFARKVDPSLGVSNHLGVLGMPGLTAWAGVTQLAKVGAGDVFTVDAAAGSVGGTAGQIARILGAKAVGIAGGADKVAQVVERYGFDAAVDYRNEGWVDELKGLTDGGPTVHFENVGLPILNPVFGLLKTYGRVVICGLSAHYHADGPPPQFGLGPIVGKRAAVMGLVVYDFYPRWNEWVKTAEPWLKEGRLVQVEDLGEGLESAPAQFERLMKGANTGKTLVKVGG</sequence>
<name>A0A2T9JHQ9_9CAUL</name>
<dbReference type="InterPro" id="IPR011032">
    <property type="entry name" value="GroES-like_sf"/>
</dbReference>
<evidence type="ECO:0000259" key="2">
    <source>
        <dbReference type="Pfam" id="PF00107"/>
    </source>
</evidence>
<evidence type="ECO:0000259" key="3">
    <source>
        <dbReference type="Pfam" id="PF16884"/>
    </source>
</evidence>
<comment type="caution">
    <text evidence="4">The sequence shown here is derived from an EMBL/GenBank/DDBJ whole genome shotgun (WGS) entry which is preliminary data.</text>
</comment>
<dbReference type="InterPro" id="IPR036291">
    <property type="entry name" value="NAD(P)-bd_dom_sf"/>
</dbReference>
<dbReference type="Proteomes" id="UP000244913">
    <property type="component" value="Unassembled WGS sequence"/>
</dbReference>
<protein>
    <submittedName>
        <fullName evidence="4">NADP-dependent oxidoreductase</fullName>
    </submittedName>
</protein>
<dbReference type="EMBL" id="QDKP01000033">
    <property type="protein sequence ID" value="PVM83218.1"/>
    <property type="molecule type" value="Genomic_DNA"/>
</dbReference>
<dbReference type="SUPFAM" id="SSF50129">
    <property type="entry name" value="GroES-like"/>
    <property type="match status" value="1"/>
</dbReference>
<dbReference type="Pfam" id="PF00107">
    <property type="entry name" value="ADH_zinc_N"/>
    <property type="match status" value="1"/>
</dbReference>
<evidence type="ECO:0000256" key="1">
    <source>
        <dbReference type="ARBA" id="ARBA00023002"/>
    </source>
</evidence>
<dbReference type="SUPFAM" id="SSF51735">
    <property type="entry name" value="NAD(P)-binding Rossmann-fold domains"/>
    <property type="match status" value="1"/>
</dbReference>
<keyword evidence="1" id="KW-0560">Oxidoreductase</keyword>
<organism evidence="4 5">
    <name type="scientific">Caulobacter radicis</name>
    <dbReference type="NCBI Taxonomy" id="2172650"/>
    <lineage>
        <taxon>Bacteria</taxon>
        <taxon>Pseudomonadati</taxon>
        <taxon>Pseudomonadota</taxon>
        <taxon>Alphaproteobacteria</taxon>
        <taxon>Caulobacterales</taxon>
        <taxon>Caulobacteraceae</taxon>
        <taxon>Caulobacter</taxon>
    </lineage>
</organism>
<accession>A0A2T9JHQ9</accession>
<dbReference type="InterPro" id="IPR013149">
    <property type="entry name" value="ADH-like_C"/>
</dbReference>
<reference evidence="4 5" key="1">
    <citation type="submission" date="2018-04" db="EMBL/GenBank/DDBJ databases">
        <title>The genome sequence of Caulobacter sp. 736.</title>
        <authorList>
            <person name="Gao J."/>
            <person name="Sun J."/>
        </authorList>
    </citation>
    <scope>NUCLEOTIDE SEQUENCE [LARGE SCALE GENOMIC DNA]</scope>
    <source>
        <strain evidence="4 5">736</strain>
    </source>
</reference>